<dbReference type="InterPro" id="IPR056924">
    <property type="entry name" value="SH3_Tf2-1"/>
</dbReference>
<dbReference type="EMBL" id="BKCJ010403079">
    <property type="protein sequence ID" value="GFA31449.1"/>
    <property type="molecule type" value="Genomic_DNA"/>
</dbReference>
<dbReference type="PANTHER" id="PTHR45835">
    <property type="entry name" value="YALI0A06105P"/>
    <property type="match status" value="1"/>
</dbReference>
<dbReference type="SUPFAM" id="SSF53098">
    <property type="entry name" value="Ribonuclease H-like"/>
    <property type="match status" value="1"/>
</dbReference>
<name>A0A699JE63_TANCI</name>
<feature type="domain" description="Integrase catalytic" evidence="1">
    <location>
        <begin position="1"/>
        <end position="73"/>
    </location>
</feature>
<reference evidence="2" key="1">
    <citation type="journal article" date="2019" name="Sci. Rep.">
        <title>Draft genome of Tanacetum cinerariifolium, the natural source of mosquito coil.</title>
        <authorList>
            <person name="Yamashiro T."/>
            <person name="Shiraishi A."/>
            <person name="Satake H."/>
            <person name="Nakayama K."/>
        </authorList>
    </citation>
    <scope>NUCLEOTIDE SEQUENCE</scope>
</reference>
<dbReference type="GO" id="GO:0003676">
    <property type="term" value="F:nucleic acid binding"/>
    <property type="evidence" value="ECO:0007669"/>
    <property type="project" value="InterPro"/>
</dbReference>
<sequence>ASGTLLNHNTTYHPQTDGQTEVVNRGLEQYLRAMVSNRPQQWVKFLSWVEYCYDTSYHSSIKMSPFQALYGRLPPMIIPYPPRPFKVSTFDEVLTKRDELLRQIWHNLLAGKHHMEMKANRSQRDVEFKQGDMVLVLERVRKVAYRLALPSTSKIHPVFHVSLLKPFERTELREVANFLEDVYKGYPVEQPSLEEATWEWLTDFQAAYPTYDLEDKVISEEEGNVTSTM</sequence>
<proteinExistence type="predicted"/>
<dbReference type="PANTHER" id="PTHR45835:SF99">
    <property type="entry name" value="CHROMO DOMAIN-CONTAINING PROTEIN-RELATED"/>
    <property type="match status" value="1"/>
</dbReference>
<dbReference type="InterPro" id="IPR001584">
    <property type="entry name" value="Integrase_cat-core"/>
</dbReference>
<feature type="non-terminal residue" evidence="2">
    <location>
        <position position="1"/>
    </location>
</feature>
<gene>
    <name evidence="2" type="ORF">Tci_603421</name>
</gene>
<dbReference type="AlphaFoldDB" id="A0A699JE63"/>
<dbReference type="InterPro" id="IPR036397">
    <property type="entry name" value="RNaseH_sf"/>
</dbReference>
<dbReference type="PROSITE" id="PS50994">
    <property type="entry name" value="INTEGRASE"/>
    <property type="match status" value="1"/>
</dbReference>
<dbReference type="GO" id="GO:0015074">
    <property type="term" value="P:DNA integration"/>
    <property type="evidence" value="ECO:0007669"/>
    <property type="project" value="InterPro"/>
</dbReference>
<dbReference type="Pfam" id="PF24626">
    <property type="entry name" value="SH3_Tf2-1"/>
    <property type="match status" value="1"/>
</dbReference>
<evidence type="ECO:0000313" key="2">
    <source>
        <dbReference type="EMBL" id="GFA31449.1"/>
    </source>
</evidence>
<evidence type="ECO:0000259" key="1">
    <source>
        <dbReference type="PROSITE" id="PS50994"/>
    </source>
</evidence>
<comment type="caution">
    <text evidence="2">The sequence shown here is derived from an EMBL/GenBank/DDBJ whole genome shotgun (WGS) entry which is preliminary data.</text>
</comment>
<organism evidence="2">
    <name type="scientific">Tanacetum cinerariifolium</name>
    <name type="common">Dalmatian daisy</name>
    <name type="synonym">Chrysanthemum cinerariifolium</name>
    <dbReference type="NCBI Taxonomy" id="118510"/>
    <lineage>
        <taxon>Eukaryota</taxon>
        <taxon>Viridiplantae</taxon>
        <taxon>Streptophyta</taxon>
        <taxon>Embryophyta</taxon>
        <taxon>Tracheophyta</taxon>
        <taxon>Spermatophyta</taxon>
        <taxon>Magnoliopsida</taxon>
        <taxon>eudicotyledons</taxon>
        <taxon>Gunneridae</taxon>
        <taxon>Pentapetalae</taxon>
        <taxon>asterids</taxon>
        <taxon>campanulids</taxon>
        <taxon>Asterales</taxon>
        <taxon>Asteraceae</taxon>
        <taxon>Asteroideae</taxon>
        <taxon>Anthemideae</taxon>
        <taxon>Anthemidinae</taxon>
        <taxon>Tanacetum</taxon>
    </lineage>
</organism>
<dbReference type="InterPro" id="IPR012337">
    <property type="entry name" value="RNaseH-like_sf"/>
</dbReference>
<dbReference type="Gene3D" id="3.30.420.10">
    <property type="entry name" value="Ribonuclease H-like superfamily/Ribonuclease H"/>
    <property type="match status" value="1"/>
</dbReference>
<protein>
    <submittedName>
        <fullName evidence="2">Ty3/gypsy retrotransposon protein</fullName>
    </submittedName>
</protein>
<accession>A0A699JE63</accession>